<evidence type="ECO:0000313" key="2">
    <source>
        <dbReference type="Proteomes" id="UP000652761"/>
    </source>
</evidence>
<protein>
    <submittedName>
        <fullName evidence="1">Uncharacterized protein</fullName>
    </submittedName>
</protein>
<keyword evidence="2" id="KW-1185">Reference proteome</keyword>
<evidence type="ECO:0000313" key="1">
    <source>
        <dbReference type="EMBL" id="MQL76380.1"/>
    </source>
</evidence>
<dbReference type="AlphaFoldDB" id="A0A843U373"/>
<sequence length="136" mass="14689">MVVSSGEVLLEFFSVGSGGKVLPRTALCSFRATVVLPLWFEVCRLVGLCSGEVLPGRLLALLVERALPDGGLVSVVGVWMAVLLVEVCVLRCSFISLVCGRDSLRVSFLWFSWVARGGDAPLWCCVARVRIVAVTF</sequence>
<comment type="caution">
    <text evidence="1">The sequence shown here is derived from an EMBL/GenBank/DDBJ whole genome shotgun (WGS) entry which is preliminary data.</text>
</comment>
<name>A0A843U373_COLES</name>
<reference evidence="1" key="1">
    <citation type="submission" date="2017-07" db="EMBL/GenBank/DDBJ databases">
        <title>Taro Niue Genome Assembly and Annotation.</title>
        <authorList>
            <person name="Atibalentja N."/>
            <person name="Keating K."/>
            <person name="Fields C.J."/>
        </authorList>
    </citation>
    <scope>NUCLEOTIDE SEQUENCE</scope>
    <source>
        <strain evidence="1">Niue_2</strain>
        <tissue evidence="1">Leaf</tissue>
    </source>
</reference>
<proteinExistence type="predicted"/>
<organism evidence="1 2">
    <name type="scientific">Colocasia esculenta</name>
    <name type="common">Wild taro</name>
    <name type="synonym">Arum esculentum</name>
    <dbReference type="NCBI Taxonomy" id="4460"/>
    <lineage>
        <taxon>Eukaryota</taxon>
        <taxon>Viridiplantae</taxon>
        <taxon>Streptophyta</taxon>
        <taxon>Embryophyta</taxon>
        <taxon>Tracheophyta</taxon>
        <taxon>Spermatophyta</taxon>
        <taxon>Magnoliopsida</taxon>
        <taxon>Liliopsida</taxon>
        <taxon>Araceae</taxon>
        <taxon>Aroideae</taxon>
        <taxon>Colocasieae</taxon>
        <taxon>Colocasia</taxon>
    </lineage>
</organism>
<dbReference type="Proteomes" id="UP000652761">
    <property type="component" value="Unassembled WGS sequence"/>
</dbReference>
<gene>
    <name evidence="1" type="ORF">Taro_008759</name>
</gene>
<dbReference type="EMBL" id="NMUH01000295">
    <property type="protein sequence ID" value="MQL76380.1"/>
    <property type="molecule type" value="Genomic_DNA"/>
</dbReference>
<accession>A0A843U373</accession>